<dbReference type="GO" id="GO:0005737">
    <property type="term" value="C:cytoplasm"/>
    <property type="evidence" value="ECO:0007669"/>
    <property type="project" value="UniProtKB-SubCell"/>
</dbReference>
<dbReference type="InterPro" id="IPR000086">
    <property type="entry name" value="NUDIX_hydrolase_dom"/>
</dbReference>
<evidence type="ECO:0000256" key="10">
    <source>
        <dbReference type="HAMAP-Rule" id="MF_00202"/>
    </source>
</evidence>
<keyword evidence="14" id="KW-1185">Reference proteome</keyword>
<accession>A0A433KFW8</accession>
<keyword evidence="4 10" id="KW-0963">Cytoplasm</keyword>
<evidence type="ECO:0000256" key="5">
    <source>
        <dbReference type="ARBA" id="ARBA00022723"/>
    </source>
</evidence>
<comment type="function">
    <text evidence="10">Catalyzes the 1,3-allylic rearrangement of the homoallylic substrate isopentenyl (IPP) to its highly electrophilic allylic isomer, dimethylallyl diphosphate (DMAPP).</text>
</comment>
<name>A0A433KFW8_9GAMM</name>
<feature type="binding site" evidence="10">
    <location>
        <position position="97"/>
    </location>
    <ligand>
        <name>Mg(2+)</name>
        <dbReference type="ChEBI" id="CHEBI:18420"/>
    </ligand>
</feature>
<dbReference type="PROSITE" id="PS51462">
    <property type="entry name" value="NUDIX"/>
    <property type="match status" value="1"/>
</dbReference>
<feature type="domain" description="Nudix hydrolase" evidence="12">
    <location>
        <begin position="40"/>
        <end position="172"/>
    </location>
</feature>
<feature type="binding site" evidence="10">
    <location>
        <position position="122"/>
    </location>
    <ligand>
        <name>Mn(2+)</name>
        <dbReference type="ChEBI" id="CHEBI:29035"/>
    </ligand>
</feature>
<dbReference type="PANTHER" id="PTHR10885">
    <property type="entry name" value="ISOPENTENYL-DIPHOSPHATE DELTA-ISOMERASE"/>
    <property type="match status" value="1"/>
</dbReference>
<evidence type="ECO:0000256" key="4">
    <source>
        <dbReference type="ARBA" id="ARBA00022490"/>
    </source>
</evidence>
<proteinExistence type="inferred from homology"/>
<dbReference type="PIRSF" id="PIRSF018427">
    <property type="entry name" value="Isopntndiph_ism"/>
    <property type="match status" value="1"/>
</dbReference>
<evidence type="ECO:0000256" key="6">
    <source>
        <dbReference type="ARBA" id="ARBA00022842"/>
    </source>
</evidence>
<dbReference type="CDD" id="cd02885">
    <property type="entry name" value="NUDIX_IPP_Isomerase"/>
    <property type="match status" value="1"/>
</dbReference>
<comment type="cofactor">
    <cofactor evidence="10">
        <name>Mn(2+)</name>
        <dbReference type="ChEBI" id="CHEBI:29035"/>
    </cofactor>
    <text evidence="10">Binds 1 Mn(2+) ion per subunit.</text>
</comment>
<keyword evidence="6 10" id="KW-0460">Magnesium</keyword>
<reference evidence="13 14" key="1">
    <citation type="submission" date="2018-12" db="EMBL/GenBank/DDBJ databases">
        <title>three novel Halomonas strain isolated from plants.</title>
        <authorList>
            <person name="Sun C."/>
        </authorList>
    </citation>
    <scope>NUCLEOTIDE SEQUENCE [LARGE SCALE GENOMIC DNA]</scope>
    <source>
        <strain evidence="13 14">DSM 19434</strain>
    </source>
</reference>
<keyword evidence="5 10" id="KW-0479">Metal-binding</keyword>
<dbReference type="NCBIfam" id="TIGR02150">
    <property type="entry name" value="IPP_isom_1"/>
    <property type="match status" value="1"/>
</dbReference>
<feature type="binding site" evidence="10">
    <location>
        <position position="35"/>
    </location>
    <ligand>
        <name>Mn(2+)</name>
        <dbReference type="ChEBI" id="CHEBI:29035"/>
    </ligand>
</feature>
<evidence type="ECO:0000256" key="2">
    <source>
        <dbReference type="ARBA" id="ARBA00007579"/>
    </source>
</evidence>
<sequence length="188" mass="21963">MVLTRNAIVSFDNEPLVLVDEHNQVQGYDSKVACHQGQGQLHRAFSVFVFNRHNEVLLQQRSALKPLWPLYWSNSCCSHPRRGEDELASVKRRLKEELSIAPHPEFLYRFRYQAEFADIGAENELCSVYIARSDKRVIVNESEVADCRYIAPEALDRELRENASHYTPWLKLEWPCIREKFWSQVASL</sequence>
<dbReference type="Pfam" id="PF00293">
    <property type="entry name" value="NUDIX"/>
    <property type="match status" value="1"/>
</dbReference>
<feature type="binding site" evidence="10">
    <location>
        <position position="79"/>
    </location>
    <ligand>
        <name>Mn(2+)</name>
        <dbReference type="ChEBI" id="CHEBI:29035"/>
    </ligand>
</feature>
<evidence type="ECO:0000256" key="11">
    <source>
        <dbReference type="PIRSR" id="PIRSR018427-1"/>
    </source>
</evidence>
<feature type="active site" evidence="10 11">
    <location>
        <position position="77"/>
    </location>
</feature>
<dbReference type="GO" id="GO:0004452">
    <property type="term" value="F:isopentenyl-diphosphate delta-isomerase activity"/>
    <property type="evidence" value="ECO:0007669"/>
    <property type="project" value="UniProtKB-UniRule"/>
</dbReference>
<comment type="cofactor">
    <cofactor evidence="10">
        <name>Mg(2+)</name>
        <dbReference type="ChEBI" id="CHEBI:18420"/>
    </cofactor>
    <text evidence="10">Binds 1 Mg(2+) ion per subunit. The magnesium ion binds only when substrate is bound.</text>
</comment>
<gene>
    <name evidence="10" type="primary">idi</name>
    <name evidence="13" type="ORF">ELY33_14915</name>
</gene>
<dbReference type="Gene3D" id="3.90.79.10">
    <property type="entry name" value="Nucleoside Triphosphate Pyrophosphohydrolase"/>
    <property type="match status" value="1"/>
</dbReference>
<dbReference type="GO" id="GO:0050992">
    <property type="term" value="P:dimethylallyl diphosphate biosynthetic process"/>
    <property type="evidence" value="ECO:0007669"/>
    <property type="project" value="UniProtKB-UniRule"/>
</dbReference>
<dbReference type="NCBIfam" id="NF002995">
    <property type="entry name" value="PRK03759.1"/>
    <property type="match status" value="1"/>
</dbReference>
<comment type="subcellular location">
    <subcellularLocation>
        <location evidence="10">Cytoplasm</location>
    </subcellularLocation>
</comment>
<dbReference type="UniPathway" id="UPA00059">
    <property type="reaction ID" value="UER00104"/>
</dbReference>
<organism evidence="13 14">
    <name type="scientific">Vreelandella andesensis</name>
    <dbReference type="NCBI Taxonomy" id="447567"/>
    <lineage>
        <taxon>Bacteria</taxon>
        <taxon>Pseudomonadati</taxon>
        <taxon>Pseudomonadota</taxon>
        <taxon>Gammaproteobacteria</taxon>
        <taxon>Oceanospirillales</taxon>
        <taxon>Halomonadaceae</taxon>
        <taxon>Vreelandella</taxon>
    </lineage>
</organism>
<dbReference type="GO" id="GO:0046872">
    <property type="term" value="F:metal ion binding"/>
    <property type="evidence" value="ECO:0007669"/>
    <property type="project" value="UniProtKB-KW"/>
</dbReference>
<evidence type="ECO:0000313" key="13">
    <source>
        <dbReference type="EMBL" id="RUR27394.1"/>
    </source>
</evidence>
<feature type="binding site" evidence="10">
    <location>
        <position position="42"/>
    </location>
    <ligand>
        <name>Mn(2+)</name>
        <dbReference type="ChEBI" id="CHEBI:29035"/>
    </ligand>
</feature>
<dbReference type="EMBL" id="RZHG01000028">
    <property type="protein sequence ID" value="RUR27394.1"/>
    <property type="molecule type" value="Genomic_DNA"/>
</dbReference>
<evidence type="ECO:0000256" key="7">
    <source>
        <dbReference type="ARBA" id="ARBA00023211"/>
    </source>
</evidence>
<dbReference type="OrthoDB" id="9809458at2"/>
<evidence type="ECO:0000313" key="14">
    <source>
        <dbReference type="Proteomes" id="UP000287336"/>
    </source>
</evidence>
<dbReference type="AlphaFoldDB" id="A0A433KFW8"/>
<dbReference type="InterPro" id="IPR056375">
    <property type="entry name" value="Idi_bact"/>
</dbReference>
<dbReference type="GO" id="GO:0008299">
    <property type="term" value="P:isoprenoid biosynthetic process"/>
    <property type="evidence" value="ECO:0007669"/>
    <property type="project" value="UniProtKB-UniRule"/>
</dbReference>
<dbReference type="HAMAP" id="MF_00202">
    <property type="entry name" value="Idi"/>
    <property type="match status" value="1"/>
</dbReference>
<feature type="active site" evidence="10 11">
    <location>
        <position position="124"/>
    </location>
</feature>
<comment type="pathway">
    <text evidence="1 10">Isoprenoid biosynthesis; dimethylallyl diphosphate biosynthesis; dimethylallyl diphosphate from isopentenyl diphosphate: step 1/1.</text>
</comment>
<keyword evidence="7 10" id="KW-0464">Manganese</keyword>
<feature type="binding site" evidence="10">
    <location>
        <position position="124"/>
    </location>
    <ligand>
        <name>Mn(2+)</name>
        <dbReference type="ChEBI" id="CHEBI:29035"/>
    </ligand>
</feature>
<keyword evidence="8 10" id="KW-0414">Isoprene biosynthesis</keyword>
<evidence type="ECO:0000256" key="8">
    <source>
        <dbReference type="ARBA" id="ARBA00023229"/>
    </source>
</evidence>
<evidence type="ECO:0000256" key="3">
    <source>
        <dbReference type="ARBA" id="ARBA00012057"/>
    </source>
</evidence>
<protein>
    <recommendedName>
        <fullName evidence="3 10">Isopentenyl-diphosphate Delta-isomerase</fullName>
        <shortName evidence="10">IPP isomerase</shortName>
        <ecNumber evidence="3 10">5.3.3.2</ecNumber>
    </recommendedName>
    <alternativeName>
        <fullName evidence="10">IPP:DMAPP isomerase</fullName>
    </alternativeName>
    <alternativeName>
        <fullName evidence="10">Isopentenyl pyrophosphate isomerase</fullName>
    </alternativeName>
</protein>
<dbReference type="InterPro" id="IPR015797">
    <property type="entry name" value="NUDIX_hydrolase-like_dom_sf"/>
</dbReference>
<comment type="catalytic activity">
    <reaction evidence="10">
        <text>isopentenyl diphosphate = dimethylallyl diphosphate</text>
        <dbReference type="Rhea" id="RHEA:23284"/>
        <dbReference type="ChEBI" id="CHEBI:57623"/>
        <dbReference type="ChEBI" id="CHEBI:128769"/>
        <dbReference type="EC" id="5.3.3.2"/>
    </reaction>
</comment>
<keyword evidence="9 10" id="KW-0413">Isomerase</keyword>
<comment type="caution">
    <text evidence="13">The sequence shown here is derived from an EMBL/GenBank/DDBJ whole genome shotgun (WGS) entry which is preliminary data.</text>
</comment>
<dbReference type="InterPro" id="IPR011876">
    <property type="entry name" value="IsopentenylPP_isomerase_typ1"/>
</dbReference>
<dbReference type="PANTHER" id="PTHR10885:SF0">
    <property type="entry name" value="ISOPENTENYL-DIPHOSPHATE DELTA-ISOMERASE"/>
    <property type="match status" value="1"/>
</dbReference>
<evidence type="ECO:0000256" key="9">
    <source>
        <dbReference type="ARBA" id="ARBA00023235"/>
    </source>
</evidence>
<evidence type="ECO:0000256" key="1">
    <source>
        <dbReference type="ARBA" id="ARBA00004826"/>
    </source>
</evidence>
<comment type="similarity">
    <text evidence="2 10">Belongs to the IPP isomerase type 1 family.</text>
</comment>
<dbReference type="EC" id="5.3.3.2" evidence="3 10"/>
<dbReference type="SUPFAM" id="SSF55811">
    <property type="entry name" value="Nudix"/>
    <property type="match status" value="1"/>
</dbReference>
<evidence type="ECO:0000259" key="12">
    <source>
        <dbReference type="PROSITE" id="PS51462"/>
    </source>
</evidence>
<dbReference type="Proteomes" id="UP000287336">
    <property type="component" value="Unassembled WGS sequence"/>
</dbReference>